<comment type="catalytic activity">
    <reaction evidence="4">
        <text>[glutaredoxin]-dithiol + arsenate + glutathione + H(+) = glutathionyl-S-S-[glutaredoxin] + arsenite + H2O</text>
        <dbReference type="Rhea" id="RHEA:22016"/>
        <dbReference type="Rhea" id="RHEA-COMP:10729"/>
        <dbReference type="Rhea" id="RHEA-COMP:17668"/>
        <dbReference type="ChEBI" id="CHEBI:15377"/>
        <dbReference type="ChEBI" id="CHEBI:15378"/>
        <dbReference type="ChEBI" id="CHEBI:29242"/>
        <dbReference type="ChEBI" id="CHEBI:29950"/>
        <dbReference type="ChEBI" id="CHEBI:48597"/>
        <dbReference type="ChEBI" id="CHEBI:57925"/>
        <dbReference type="ChEBI" id="CHEBI:146199"/>
        <dbReference type="EC" id="1.20.4.1"/>
    </reaction>
</comment>
<dbReference type="EC" id="1.20.4.1" evidence="4"/>
<dbReference type="AlphaFoldDB" id="C7RQ78"/>
<evidence type="ECO:0000256" key="1">
    <source>
        <dbReference type="ARBA" id="ARBA00007198"/>
    </source>
</evidence>
<dbReference type="CDD" id="cd03034">
    <property type="entry name" value="ArsC_ArsC"/>
    <property type="match status" value="1"/>
</dbReference>
<dbReference type="InterPro" id="IPR036249">
    <property type="entry name" value="Thioredoxin-like_sf"/>
</dbReference>
<accession>C7RQ78</accession>
<evidence type="ECO:0000256" key="2">
    <source>
        <dbReference type="ARBA" id="ARBA00023002"/>
    </source>
</evidence>
<dbReference type="PANTHER" id="PTHR30041:SF4">
    <property type="entry name" value="ARSENATE REDUCTASE"/>
    <property type="match status" value="1"/>
</dbReference>
<name>C7RQ78_ACCRE</name>
<dbReference type="Pfam" id="PF03960">
    <property type="entry name" value="ArsC"/>
    <property type="match status" value="1"/>
</dbReference>
<dbReference type="eggNOG" id="COG1393">
    <property type="taxonomic scope" value="Bacteria"/>
</dbReference>
<reference evidence="5" key="1">
    <citation type="submission" date="2009-08" db="EMBL/GenBank/DDBJ databases">
        <authorList>
            <consortium name="US DOE Joint Genome Institute"/>
            <person name="Lucas S."/>
            <person name="Copeland A."/>
            <person name="Lapidus A."/>
            <person name="Glavina del Rio T."/>
            <person name="Dalin E."/>
            <person name="Tice H."/>
            <person name="Bruce D."/>
            <person name="Barry K."/>
            <person name="Pitluck S."/>
            <person name="Lowry S."/>
            <person name="Larimer F."/>
            <person name="Land M."/>
            <person name="Hauser L."/>
            <person name="Kyrpides N."/>
            <person name="Ivanova N."/>
            <person name="McMahon K.D."/>
            <person name="Hugenholtz P."/>
        </authorList>
    </citation>
    <scope>NUCLEOTIDE SEQUENCE</scope>
    <source>
        <strain evidence="5">UW-1</strain>
    </source>
</reference>
<dbReference type="InterPro" id="IPR006659">
    <property type="entry name" value="Arsenate_reductase"/>
</dbReference>
<dbReference type="PROSITE" id="PS51353">
    <property type="entry name" value="ARSC"/>
    <property type="match status" value="1"/>
</dbReference>
<evidence type="ECO:0000313" key="5">
    <source>
        <dbReference type="EMBL" id="ACV37485.1"/>
    </source>
</evidence>
<organism evidence="5">
    <name type="scientific">Accumulibacter regalis</name>
    <dbReference type="NCBI Taxonomy" id="522306"/>
    <lineage>
        <taxon>Bacteria</taxon>
        <taxon>Pseudomonadati</taxon>
        <taxon>Pseudomonadota</taxon>
        <taxon>Betaproteobacteria</taxon>
        <taxon>Candidatus Accumulibacter</taxon>
    </lineage>
</organism>
<reference evidence="5" key="2">
    <citation type="submission" date="2009-09" db="EMBL/GenBank/DDBJ databases">
        <title>Complete sequence of chromosome of Candidatus Accumulibacter phosphatis clade IIA str. UW-1.</title>
        <authorList>
            <consortium name="US DOE Joint Genome Institute"/>
            <person name="Martin H.G."/>
            <person name="Ivanova N."/>
            <person name="Kunin V."/>
            <person name="Warnecke F."/>
            <person name="Barry K."/>
            <person name="He S."/>
            <person name="Salamov A."/>
            <person name="Szeto E."/>
            <person name="Dalin E."/>
            <person name="Pangilinan J.L."/>
            <person name="Lapidus A."/>
            <person name="Lowry S."/>
            <person name="Kyrpides N.C."/>
            <person name="McMahon K.D."/>
            <person name="Hugenholtz P."/>
        </authorList>
    </citation>
    <scope>NUCLEOTIDE SEQUENCE [LARGE SCALE GENOMIC DNA]</scope>
    <source>
        <strain evidence="5">UW-1</strain>
    </source>
</reference>
<dbReference type="PANTHER" id="PTHR30041">
    <property type="entry name" value="ARSENATE REDUCTASE"/>
    <property type="match status" value="1"/>
</dbReference>
<dbReference type="Gene3D" id="3.40.30.10">
    <property type="entry name" value="Glutaredoxin"/>
    <property type="match status" value="1"/>
</dbReference>
<dbReference type="OrthoDB" id="9790554at2"/>
<protein>
    <recommendedName>
        <fullName evidence="4">Arsenate reductase</fullName>
        <ecNumber evidence="4">1.20.4.1</ecNumber>
    </recommendedName>
</protein>
<dbReference type="STRING" id="522306.CAP2UW1_4244"/>
<sequence>MSPTLLRIYHNNRCSKSRAACQLIAEKGVAAEIVDYLKTPPSRDELRELLGKLGMPAADLVRRGEAAFKEHYAGRSLSDEEWLDALVAHPILIERPIVVRGDRAVLGRPPEKVLELL</sequence>
<evidence type="ECO:0000256" key="4">
    <source>
        <dbReference type="RuleBase" id="RU362029"/>
    </source>
</evidence>
<dbReference type="HOGENOM" id="CLU_116644_0_1_4"/>
<comment type="similarity">
    <text evidence="1 3 4">Belongs to the ArsC family.</text>
</comment>
<dbReference type="SUPFAM" id="SSF52833">
    <property type="entry name" value="Thioredoxin-like"/>
    <property type="match status" value="1"/>
</dbReference>
<keyword evidence="2 4" id="KW-0560">Oxidoreductase</keyword>
<dbReference type="GO" id="GO:0008794">
    <property type="term" value="F:arsenate reductase (glutaredoxin) activity"/>
    <property type="evidence" value="ECO:0007669"/>
    <property type="project" value="UniProtKB-UniRule"/>
</dbReference>
<gene>
    <name evidence="5" type="ordered locus">CAP2UW1_4244</name>
</gene>
<dbReference type="NCBIfam" id="TIGR00014">
    <property type="entry name" value="arsC"/>
    <property type="match status" value="1"/>
</dbReference>
<proteinExistence type="inferred from homology"/>
<evidence type="ECO:0000256" key="3">
    <source>
        <dbReference type="PROSITE-ProRule" id="PRU01282"/>
    </source>
</evidence>
<dbReference type="EMBL" id="CP001715">
    <property type="protein sequence ID" value="ACV37485.1"/>
    <property type="molecule type" value="Genomic_DNA"/>
</dbReference>
<dbReference type="InterPro" id="IPR006660">
    <property type="entry name" value="Arsenate_reductase-like"/>
</dbReference>
<dbReference type="KEGG" id="app:CAP2UW1_4244"/>